<dbReference type="Ensembl" id="ENSXETT00000121808">
    <property type="protein sequence ID" value="ENSXETP00000117916"/>
    <property type="gene ID" value="ENSXETG00000046159"/>
</dbReference>
<gene>
    <name evidence="17 19 20" type="primary">c1qa</name>
</gene>
<dbReference type="InterPro" id="IPR008983">
    <property type="entry name" value="Tumour_necrosis_fac-like_dom"/>
</dbReference>
<keyword evidence="18" id="KW-1185">Reference proteome</keyword>
<dbReference type="GO" id="GO:0005576">
    <property type="term" value="C:extracellular region"/>
    <property type="evidence" value="ECO:0007669"/>
    <property type="project" value="UniProtKB-SubCell"/>
</dbReference>
<dbReference type="GO" id="GO:0009986">
    <property type="term" value="C:cell surface"/>
    <property type="evidence" value="ECO:0007669"/>
    <property type="project" value="UniProtKB-SubCell"/>
</dbReference>
<reference evidence="17" key="1">
    <citation type="journal article" date="2010" name="Science">
        <title>The genome of the Western clawed frog Xenopus tropicalis.</title>
        <authorList>
            <person name="Hellsten U."/>
            <person name="Harland R.M."/>
            <person name="Gilchrist M.J."/>
            <person name="Hendrix D."/>
            <person name="Jurka J."/>
            <person name="Kapitonov V."/>
            <person name="Ovcharenko I."/>
            <person name="Putnam N.H."/>
            <person name="Shu S."/>
            <person name="Taher L."/>
            <person name="Blitz I.L."/>
            <person name="Blumberg B."/>
            <person name="Dichmann D.S."/>
            <person name="Dubchak I."/>
            <person name="Amaya E."/>
            <person name="Detter J.C."/>
            <person name="Fletcher R."/>
            <person name="Gerhard D.S."/>
            <person name="Goodstein D."/>
            <person name="Graves T."/>
            <person name="Grigoriev I.V."/>
            <person name="Grimwood J."/>
            <person name="Kawashima T."/>
            <person name="Lindquist E."/>
            <person name="Lucas S.M."/>
            <person name="Mead P.E."/>
            <person name="Mitros T."/>
            <person name="Ogino H."/>
            <person name="Ohta Y."/>
            <person name="Poliakov A.V."/>
            <person name="Pollet N."/>
            <person name="Robert J."/>
            <person name="Salamov A."/>
            <person name="Sater A.K."/>
            <person name="Schmutz J."/>
            <person name="Terry A."/>
            <person name="Vize P.D."/>
            <person name="Warren W.C."/>
            <person name="Wells D."/>
            <person name="Wills A."/>
            <person name="Wilson R.K."/>
            <person name="Zimmerman L.B."/>
            <person name="Zorn A.M."/>
            <person name="Grainger R."/>
            <person name="Grammer T."/>
            <person name="Khokha M.K."/>
            <person name="Richardson P.M."/>
            <person name="Rokhsar D.S."/>
        </authorList>
    </citation>
    <scope>NUCLEOTIDE SEQUENCE [LARGE SCALE GENOMIC DNA]</scope>
    <source>
        <strain evidence="17">Nigerian</strain>
    </source>
</reference>
<evidence type="ECO:0000313" key="17">
    <source>
        <dbReference type="Ensembl" id="ENSXETP00000117916"/>
    </source>
</evidence>
<evidence type="ECO:0000256" key="2">
    <source>
        <dbReference type="ARBA" id="ARBA00004613"/>
    </source>
</evidence>
<evidence type="ECO:0000256" key="1">
    <source>
        <dbReference type="ARBA" id="ARBA00004241"/>
    </source>
</evidence>
<proteinExistence type="predicted"/>
<keyword evidence="9" id="KW-0180">Complement pathway</keyword>
<keyword evidence="4" id="KW-0964">Secreted</keyword>
<feature type="signal peptide" evidence="15">
    <location>
        <begin position="1"/>
        <end position="21"/>
    </location>
</feature>
<dbReference type="SUPFAM" id="SSF49842">
    <property type="entry name" value="TNF-like"/>
    <property type="match status" value="1"/>
</dbReference>
<evidence type="ECO:0000256" key="8">
    <source>
        <dbReference type="ARBA" id="ARBA00022859"/>
    </source>
</evidence>
<dbReference type="PROSITE" id="PS50871">
    <property type="entry name" value="C1Q"/>
    <property type="match status" value="1"/>
</dbReference>
<reference evidence="19" key="3">
    <citation type="submission" date="2025-04" db="UniProtKB">
        <authorList>
            <consortium name="RefSeq"/>
        </authorList>
    </citation>
    <scope>IDENTIFICATION</scope>
    <source>
        <strain evidence="19">Nigerian</strain>
        <tissue evidence="19">Liver and blood</tissue>
    </source>
</reference>
<evidence type="ECO:0000256" key="4">
    <source>
        <dbReference type="ARBA" id="ARBA00022525"/>
    </source>
</evidence>
<dbReference type="OMA" id="MEGPQGW"/>
<reference evidence="17" key="2">
    <citation type="submission" date="2021-03" db="UniProtKB">
        <authorList>
            <consortium name="Ensembl"/>
        </authorList>
    </citation>
    <scope>IDENTIFICATION</scope>
</reference>
<feature type="region of interest" description="Disordered" evidence="14">
    <location>
        <begin position="28"/>
        <end position="104"/>
    </location>
</feature>
<dbReference type="GO" id="GO:0006958">
    <property type="term" value="P:complement activation, classical pathway"/>
    <property type="evidence" value="ECO:0007669"/>
    <property type="project" value="UniProtKB-KW"/>
</dbReference>
<dbReference type="SMART" id="SM00110">
    <property type="entry name" value="C1Q"/>
    <property type="match status" value="1"/>
</dbReference>
<dbReference type="InterPro" id="IPR008160">
    <property type="entry name" value="Collagen"/>
</dbReference>
<evidence type="ECO:0000256" key="12">
    <source>
        <dbReference type="ARBA" id="ARBA00023278"/>
    </source>
</evidence>
<evidence type="ECO:0000256" key="10">
    <source>
        <dbReference type="ARBA" id="ARBA00023157"/>
    </source>
</evidence>
<dbReference type="OrthoDB" id="6343173at2759"/>
<evidence type="ECO:0000256" key="6">
    <source>
        <dbReference type="ARBA" id="ARBA00022729"/>
    </source>
</evidence>
<comment type="subunit">
    <text evidence="13">Core component of the complement C1 complex, a calcium-dependent complex composed of 1 molecule of the C1Q subcomplex, 2 molecules of C1R and 2 molecules of C1S. The C1Q subcomplex is composed 18 subunits: 3 chains of C1QA, C1QB, and C1QC trimerize to form 6 collagen-like triple helices connected to six globular ligand-recognition modules (C1q domain). Interacts with CR1 (via Sushi 24 and Sushi 25 domains). Interacts (via C-terminus) with CD33; this interaction activates CD33 inhibitory motifs.</text>
</comment>
<sequence>MGAGGWILALLLAGGWCQARCQSDVCLAPDGRDGLPGTPGRDGRAGEKGERGNPGVPGRNSGLTAAKGDDGNPGPPGEPGPIGYKGPQGPPGPLGEMGPKGAKGPMANLANQRRPAFSAISPRIQGNMVLFTKPVTNMEGAYSAAGKYVCADPGFYYFTFQVVSAGDLCLYIVRNGARLLGFCDTSTKAQQHQVNSGAAVLSLRHGDQVWIETDAHRKNIATSPDTTSVFSGFLLFPH</sequence>
<dbReference type="PANTHER" id="PTHR15427:SF26">
    <property type="entry name" value="COMPLEMENT C1Q SUBCOMPONENT SUBUNIT A"/>
    <property type="match status" value="1"/>
</dbReference>
<keyword evidence="12" id="KW-0379">Hydroxylation</keyword>
<dbReference type="GeneID" id="116408191"/>
<dbReference type="GeneTree" id="ENSGT00940000162143"/>
<dbReference type="InterPro" id="IPR050392">
    <property type="entry name" value="Collagen/C1q_domain"/>
</dbReference>
<dbReference type="GO" id="GO:0045087">
    <property type="term" value="P:innate immune response"/>
    <property type="evidence" value="ECO:0007669"/>
    <property type="project" value="UniProtKB-KW"/>
</dbReference>
<dbReference type="Pfam" id="PF00386">
    <property type="entry name" value="C1q"/>
    <property type="match status" value="1"/>
</dbReference>
<dbReference type="GO" id="GO:0005581">
    <property type="term" value="C:collagen trimer"/>
    <property type="evidence" value="ECO:0007669"/>
    <property type="project" value="UniProtKB-KW"/>
</dbReference>
<dbReference type="KEGG" id="xtr:116408191"/>
<dbReference type="Proteomes" id="UP000008143">
    <property type="component" value="Unplaced"/>
</dbReference>
<dbReference type="InterPro" id="IPR001073">
    <property type="entry name" value="C1q_dom"/>
</dbReference>
<evidence type="ECO:0000313" key="20">
    <source>
        <dbReference type="Xenbase" id="XB-GENE-6039250"/>
    </source>
</evidence>
<evidence type="ECO:0000256" key="9">
    <source>
        <dbReference type="ARBA" id="ARBA00022875"/>
    </source>
</evidence>
<evidence type="ECO:0000256" key="11">
    <source>
        <dbReference type="ARBA" id="ARBA00023180"/>
    </source>
</evidence>
<evidence type="ECO:0000256" key="13">
    <source>
        <dbReference type="ARBA" id="ARBA00093497"/>
    </source>
</evidence>
<evidence type="ECO:0000256" key="5">
    <source>
        <dbReference type="ARBA" id="ARBA00022588"/>
    </source>
</evidence>
<feature type="chain" id="PRO_5044663112" description="Complement C1q subcomponent subunit A" evidence="15">
    <location>
        <begin position="22"/>
        <end position="238"/>
    </location>
</feature>
<keyword evidence="8" id="KW-0391">Immunity</keyword>
<evidence type="ECO:0000256" key="3">
    <source>
        <dbReference type="ARBA" id="ARBA00013456"/>
    </source>
</evidence>
<dbReference type="PRINTS" id="PR00007">
    <property type="entry name" value="COMPLEMNTC1Q"/>
</dbReference>
<dbReference type="AGR" id="Xenbase:XB-GENE-6039250"/>
<comment type="subcellular location">
    <subcellularLocation>
        <location evidence="1">Cell surface</location>
    </subcellularLocation>
    <subcellularLocation>
        <location evidence="2">Secreted</location>
    </subcellularLocation>
</comment>
<dbReference type="Gene3D" id="2.60.120.40">
    <property type="match status" value="1"/>
</dbReference>
<organism evidence="17">
    <name type="scientific">Xenopus tropicalis</name>
    <name type="common">Western clawed frog</name>
    <name type="synonym">Silurana tropicalis</name>
    <dbReference type="NCBI Taxonomy" id="8364"/>
    <lineage>
        <taxon>Eukaryota</taxon>
        <taxon>Metazoa</taxon>
        <taxon>Chordata</taxon>
        <taxon>Craniata</taxon>
        <taxon>Vertebrata</taxon>
        <taxon>Euteleostomi</taxon>
        <taxon>Amphibia</taxon>
        <taxon>Batrachia</taxon>
        <taxon>Anura</taxon>
        <taxon>Pipoidea</taxon>
        <taxon>Pipidae</taxon>
        <taxon>Xenopodinae</taxon>
        <taxon>Xenopus</taxon>
        <taxon>Silurana</taxon>
    </lineage>
</organism>
<dbReference type="CTD" id="712"/>
<keyword evidence="7" id="KW-0677">Repeat</keyword>
<evidence type="ECO:0000259" key="16">
    <source>
        <dbReference type="PROSITE" id="PS50871"/>
    </source>
</evidence>
<feature type="compositionally biased region" description="Basic and acidic residues" evidence="14">
    <location>
        <begin position="41"/>
        <end position="51"/>
    </location>
</feature>
<name>A0A803KC26_XENTR</name>
<keyword evidence="5" id="KW-0399">Innate immunity</keyword>
<accession>A0A803KC26</accession>
<evidence type="ECO:0000256" key="7">
    <source>
        <dbReference type="ARBA" id="ARBA00022737"/>
    </source>
</evidence>
<dbReference type="RefSeq" id="XP_031750748.1">
    <property type="nucleotide sequence ID" value="XM_031894888.1"/>
</dbReference>
<dbReference type="AlphaFoldDB" id="A0A803KC26"/>
<evidence type="ECO:0000256" key="15">
    <source>
        <dbReference type="SAM" id="SignalP"/>
    </source>
</evidence>
<dbReference type="PANTHER" id="PTHR15427">
    <property type="entry name" value="EMILIN ELASTIN MICROFIBRIL INTERFACE-LOCATED PROTEIN ELASTIN MICROFIBRIL INTERFACER"/>
    <property type="match status" value="1"/>
</dbReference>
<evidence type="ECO:0000256" key="14">
    <source>
        <dbReference type="SAM" id="MobiDB-lite"/>
    </source>
</evidence>
<keyword evidence="11" id="KW-0325">Glycoprotein</keyword>
<dbReference type="Xenbase" id="XB-GENE-6039250">
    <property type="gene designation" value="c1qa"/>
</dbReference>
<feature type="domain" description="C1q" evidence="16">
    <location>
        <begin position="102"/>
        <end position="238"/>
    </location>
</feature>
<protein>
    <recommendedName>
        <fullName evidence="3">Complement C1q subcomponent subunit A</fullName>
    </recommendedName>
</protein>
<keyword evidence="10" id="KW-1015">Disulfide bond</keyword>
<dbReference type="Pfam" id="PF01391">
    <property type="entry name" value="Collagen"/>
    <property type="match status" value="1"/>
</dbReference>
<evidence type="ECO:0000313" key="18">
    <source>
        <dbReference type="Proteomes" id="UP000008143"/>
    </source>
</evidence>
<evidence type="ECO:0000313" key="19">
    <source>
        <dbReference type="RefSeq" id="XP_031750748.1"/>
    </source>
</evidence>
<keyword evidence="6 15" id="KW-0732">Signal</keyword>